<feature type="compositionally biased region" description="Basic and acidic residues" evidence="1">
    <location>
        <begin position="39"/>
        <end position="50"/>
    </location>
</feature>
<dbReference type="GeneID" id="72992859"/>
<dbReference type="AlphaFoldDB" id="A0AAX3WKH8"/>
<sequence length="60" mass="6792">MAIADPGAVNPHKGWARRTGIVEDRLMDELARLAVRHDSRDRANRGDATVRKVKRWNSTP</sequence>
<dbReference type="Proteomes" id="UP001223720">
    <property type="component" value="Chromosome"/>
</dbReference>
<feature type="region of interest" description="Disordered" evidence="1">
    <location>
        <begin position="39"/>
        <end position="60"/>
    </location>
</feature>
<protein>
    <submittedName>
        <fullName evidence="2">Uncharacterized protein</fullName>
    </submittedName>
</protein>
<accession>A0AAX3WKH8</accession>
<reference evidence="2" key="1">
    <citation type="journal article" date="2022" name="Biotechnol. Bioprocess Eng.">
        <title>Pan-genome Analysis Reveals Comparative Genomic Features of Central Metabolic Pathways in Methylorubrum extorquens.</title>
        <authorList>
            <person name="Lee G.M."/>
            <person name="Scott-Nevros Z.K."/>
            <person name="Lee S.-M."/>
            <person name="Kim D."/>
        </authorList>
    </citation>
    <scope>NUCLEOTIDE SEQUENCE</scope>
    <source>
        <strain evidence="2">ATCC 55366</strain>
    </source>
</reference>
<evidence type="ECO:0000313" key="2">
    <source>
        <dbReference type="EMBL" id="WHQ72084.1"/>
    </source>
</evidence>
<dbReference type="RefSeq" id="WP_012752714.1">
    <property type="nucleotide sequence ID" value="NZ_CP073633.1"/>
</dbReference>
<feature type="compositionally biased region" description="Basic residues" evidence="1">
    <location>
        <begin position="51"/>
        <end position="60"/>
    </location>
</feature>
<evidence type="ECO:0000256" key="1">
    <source>
        <dbReference type="SAM" id="MobiDB-lite"/>
    </source>
</evidence>
<dbReference type="EMBL" id="CP073633">
    <property type="protein sequence ID" value="WHQ72084.1"/>
    <property type="molecule type" value="Genomic_DNA"/>
</dbReference>
<gene>
    <name evidence="2" type="ORF">KEC54_11350</name>
</gene>
<name>A0AAX3WKH8_METEX</name>
<organism evidence="2 3">
    <name type="scientific">Methylorubrum extorquens</name>
    <name type="common">Methylobacterium dichloromethanicum</name>
    <name type="synonym">Methylobacterium extorquens</name>
    <dbReference type="NCBI Taxonomy" id="408"/>
    <lineage>
        <taxon>Bacteria</taxon>
        <taxon>Pseudomonadati</taxon>
        <taxon>Pseudomonadota</taxon>
        <taxon>Alphaproteobacteria</taxon>
        <taxon>Hyphomicrobiales</taxon>
        <taxon>Methylobacteriaceae</taxon>
        <taxon>Methylorubrum</taxon>
    </lineage>
</organism>
<evidence type="ECO:0000313" key="3">
    <source>
        <dbReference type="Proteomes" id="UP001223720"/>
    </source>
</evidence>
<proteinExistence type="predicted"/>